<dbReference type="OrthoDB" id="2013972at2759"/>
<evidence type="ECO:0000256" key="1">
    <source>
        <dbReference type="SAM" id="Phobius"/>
    </source>
</evidence>
<organism evidence="3 5">
    <name type="scientific">Rotaria magnacalcarata</name>
    <dbReference type="NCBI Taxonomy" id="392030"/>
    <lineage>
        <taxon>Eukaryota</taxon>
        <taxon>Metazoa</taxon>
        <taxon>Spiralia</taxon>
        <taxon>Gnathifera</taxon>
        <taxon>Rotifera</taxon>
        <taxon>Eurotatoria</taxon>
        <taxon>Bdelloidea</taxon>
        <taxon>Philodinida</taxon>
        <taxon>Philodinidae</taxon>
        <taxon>Rotaria</taxon>
    </lineage>
</organism>
<dbReference type="InterPro" id="IPR029063">
    <property type="entry name" value="SAM-dependent_MTases_sf"/>
</dbReference>
<evidence type="ECO:0000313" key="4">
    <source>
        <dbReference type="EMBL" id="CAF2089895.1"/>
    </source>
</evidence>
<dbReference type="Pfam" id="PF08241">
    <property type="entry name" value="Methyltransf_11"/>
    <property type="match status" value="1"/>
</dbReference>
<keyword evidence="1" id="KW-0472">Membrane</keyword>
<reference evidence="3" key="1">
    <citation type="submission" date="2021-02" db="EMBL/GenBank/DDBJ databases">
        <authorList>
            <person name="Nowell W R."/>
        </authorList>
    </citation>
    <scope>NUCLEOTIDE SEQUENCE</scope>
</reference>
<sequence>MNCLKIFPRIKTLLVISLALNCISFIYIAFNYHYGCKKSKFYEMQQIFASPYCKKFDQNNRIKTKDLSKNLFAIDKFNDKIYEWNICATLNTSLQTKLNKNVSFNVTYYQPIKYCPTDPKFEQNFQFNFYDRPSAPSSPQFSSCTHLPPKNYRWPNKYGKLPVPIGESAVHWSNMRLNSTSDLAIFNPGYLHNLYHFQASTYDIRQEAWIDLAAQYIPFGLKVRSMLEIGAGGGSISFLLNRRYDVTVVNTALPEFPYSEYITERGGVCMLLDGRKVLLFAKYSFDIIHHSLAFHGSTPIEWRTILLDQNRILRPGGYMWIFDGFSYAQLRTTKYLLIEQLGYRILYESEQERKSNIEKKFGLIPHQVNWHAILVKPNRIQNFGAKCH</sequence>
<protein>
    <recommendedName>
        <fullName evidence="2">Methyltransferase type 11 domain-containing protein</fullName>
    </recommendedName>
</protein>
<name>A0A816GPL5_9BILA</name>
<keyword evidence="1" id="KW-0812">Transmembrane</keyword>
<feature type="domain" description="Methyltransferase type 11" evidence="2">
    <location>
        <begin position="227"/>
        <end position="321"/>
    </location>
</feature>
<dbReference type="Gene3D" id="3.40.50.150">
    <property type="entry name" value="Vaccinia Virus protein VP39"/>
    <property type="match status" value="1"/>
</dbReference>
<proteinExistence type="predicted"/>
<dbReference type="PANTHER" id="PTHR44067">
    <property type="entry name" value="S-ADENOSYL-L-METHIONINE-DEPENDENT METHYLTRANSFERASE SUPERFAMILY PROTEIN-RELATED"/>
    <property type="match status" value="1"/>
</dbReference>
<evidence type="ECO:0000259" key="2">
    <source>
        <dbReference type="Pfam" id="PF08241"/>
    </source>
</evidence>
<evidence type="ECO:0000313" key="5">
    <source>
        <dbReference type="Proteomes" id="UP000663834"/>
    </source>
</evidence>
<dbReference type="SUPFAM" id="SSF53335">
    <property type="entry name" value="S-adenosyl-L-methionine-dependent methyltransferases"/>
    <property type="match status" value="1"/>
</dbReference>
<evidence type="ECO:0000313" key="3">
    <source>
        <dbReference type="EMBL" id="CAF1677823.1"/>
    </source>
</evidence>
<keyword evidence="1" id="KW-1133">Transmembrane helix</keyword>
<dbReference type="InterPro" id="IPR053223">
    <property type="entry name" value="Prob_Methyltransferase"/>
</dbReference>
<dbReference type="Proteomes" id="UP000663834">
    <property type="component" value="Unassembled WGS sequence"/>
</dbReference>
<dbReference type="PANTHER" id="PTHR44067:SF7">
    <property type="entry name" value="METHYLTRANSFERASE TYPE 11 DOMAIN-CONTAINING PROTEIN"/>
    <property type="match status" value="1"/>
</dbReference>
<dbReference type="GO" id="GO:0008757">
    <property type="term" value="F:S-adenosylmethionine-dependent methyltransferase activity"/>
    <property type="evidence" value="ECO:0007669"/>
    <property type="project" value="InterPro"/>
</dbReference>
<dbReference type="EMBL" id="CAJNRE010010343">
    <property type="protein sequence ID" value="CAF2089895.1"/>
    <property type="molecule type" value="Genomic_DNA"/>
</dbReference>
<dbReference type="Proteomes" id="UP000663824">
    <property type="component" value="Unassembled WGS sequence"/>
</dbReference>
<dbReference type="AlphaFoldDB" id="A0A816GPL5"/>
<comment type="caution">
    <text evidence="3">The sequence shown here is derived from an EMBL/GenBank/DDBJ whole genome shotgun (WGS) entry which is preliminary data.</text>
</comment>
<dbReference type="CDD" id="cd02440">
    <property type="entry name" value="AdoMet_MTases"/>
    <property type="match status" value="1"/>
</dbReference>
<accession>A0A816GPL5</accession>
<dbReference type="InterPro" id="IPR013216">
    <property type="entry name" value="Methyltransf_11"/>
</dbReference>
<gene>
    <name evidence="3" type="ORF">KQP761_LOCUS35807</name>
    <name evidence="4" type="ORF">MBJ925_LOCUS20144</name>
</gene>
<dbReference type="EMBL" id="CAJNOW010020186">
    <property type="protein sequence ID" value="CAF1677823.1"/>
    <property type="molecule type" value="Genomic_DNA"/>
</dbReference>
<feature type="transmembrane region" description="Helical" evidence="1">
    <location>
        <begin position="12"/>
        <end position="30"/>
    </location>
</feature>